<comment type="caution">
    <text evidence="2">The sequence shown here is derived from an EMBL/GenBank/DDBJ whole genome shotgun (WGS) entry which is preliminary data.</text>
</comment>
<dbReference type="InterPro" id="IPR023346">
    <property type="entry name" value="Lysozyme-like_dom_sf"/>
</dbReference>
<accession>A0A081P4P4</accession>
<dbReference type="CDD" id="cd16896">
    <property type="entry name" value="LT_Slt70-like"/>
    <property type="match status" value="1"/>
</dbReference>
<protein>
    <submittedName>
        <fullName evidence="2">Lytic transglycosylase</fullName>
    </submittedName>
</protein>
<dbReference type="EMBL" id="JNVM01000010">
    <property type="protein sequence ID" value="KEQ25667.1"/>
    <property type="molecule type" value="Genomic_DNA"/>
</dbReference>
<keyword evidence="3" id="KW-1185">Reference proteome</keyword>
<dbReference type="AlphaFoldDB" id="A0A081P4P4"/>
<name>A0A081P4P4_9BACL</name>
<reference evidence="2 3" key="1">
    <citation type="submission" date="2014-06" db="EMBL/GenBank/DDBJ databases">
        <title>Draft genome sequence of Paenibacillus sp. MSt1.</title>
        <authorList>
            <person name="Aw Y.K."/>
            <person name="Ong K.S."/>
            <person name="Gan H.M."/>
            <person name="Lee S.M."/>
        </authorList>
    </citation>
    <scope>NUCLEOTIDE SEQUENCE [LARGE SCALE GENOMIC DNA]</scope>
    <source>
        <strain evidence="2 3">MSt1</strain>
    </source>
</reference>
<dbReference type="OrthoDB" id="9815002at2"/>
<evidence type="ECO:0000313" key="3">
    <source>
        <dbReference type="Proteomes" id="UP000028123"/>
    </source>
</evidence>
<dbReference type="PANTHER" id="PTHR37423">
    <property type="entry name" value="SOLUBLE LYTIC MUREIN TRANSGLYCOSYLASE-RELATED"/>
    <property type="match status" value="1"/>
</dbReference>
<evidence type="ECO:0000259" key="1">
    <source>
        <dbReference type="Pfam" id="PF01464"/>
    </source>
</evidence>
<dbReference type="RefSeq" id="WP_036682126.1">
    <property type="nucleotide sequence ID" value="NZ_FYEP01000038.1"/>
</dbReference>
<organism evidence="2 3">
    <name type="scientific">Paenibacillus tyrfis</name>
    <dbReference type="NCBI Taxonomy" id="1501230"/>
    <lineage>
        <taxon>Bacteria</taxon>
        <taxon>Bacillati</taxon>
        <taxon>Bacillota</taxon>
        <taxon>Bacilli</taxon>
        <taxon>Bacillales</taxon>
        <taxon>Paenibacillaceae</taxon>
        <taxon>Paenibacillus</taxon>
    </lineage>
</organism>
<dbReference type="SUPFAM" id="SSF53955">
    <property type="entry name" value="Lysozyme-like"/>
    <property type="match status" value="1"/>
</dbReference>
<gene>
    <name evidence="2" type="ORF">ET33_02830</name>
</gene>
<dbReference type="Proteomes" id="UP000028123">
    <property type="component" value="Unassembled WGS sequence"/>
</dbReference>
<dbReference type="Gene3D" id="1.10.530.10">
    <property type="match status" value="1"/>
</dbReference>
<dbReference type="InterPro" id="IPR008258">
    <property type="entry name" value="Transglycosylase_SLT_dom_1"/>
</dbReference>
<dbReference type="PANTHER" id="PTHR37423:SF5">
    <property type="entry name" value="SOLUBLE LYTIC MUREIN TRANSGLYCOSYLASE"/>
    <property type="match status" value="1"/>
</dbReference>
<dbReference type="Pfam" id="PF01464">
    <property type="entry name" value="SLT"/>
    <property type="match status" value="1"/>
</dbReference>
<evidence type="ECO:0000313" key="2">
    <source>
        <dbReference type="EMBL" id="KEQ25667.1"/>
    </source>
</evidence>
<feature type="domain" description="Transglycosylase SLT" evidence="1">
    <location>
        <begin position="41"/>
        <end position="152"/>
    </location>
</feature>
<sequence length="193" mass="22881">MSFWRKKRVFALLLLTFVIFLFLSSTYVGRMLYPIHYEQEIRQNAAKYDLDPFLVAAVIRVESNYLTETESKKGAYGMMQLMPDTANWIIDKARFNEEFRNRLNDPAVSIELGSWYLNWLNKQFNGNRIAVLAGYNAGHGKVSRWLQENEWDGTLQNADRIPYGETRHYIQRVMYYYNKYVKLYGEEWGERAA</sequence>
<dbReference type="eggNOG" id="COG0741">
    <property type="taxonomic scope" value="Bacteria"/>
</dbReference>
<proteinExistence type="predicted"/>